<name>A0A9D1UGN4_9FIRM</name>
<dbReference type="Proteomes" id="UP000824205">
    <property type="component" value="Unassembled WGS sequence"/>
</dbReference>
<dbReference type="PANTHER" id="PTHR13355:SF11">
    <property type="entry name" value="GLUCOSAMINE 6-PHOSPHATE N-ACETYLTRANSFERASE"/>
    <property type="match status" value="1"/>
</dbReference>
<dbReference type="PANTHER" id="PTHR13355">
    <property type="entry name" value="GLUCOSAMINE 6-PHOSPHATE N-ACETYLTRANSFERASE"/>
    <property type="match status" value="1"/>
</dbReference>
<dbReference type="SUPFAM" id="SSF55729">
    <property type="entry name" value="Acyl-CoA N-acyltransferases (Nat)"/>
    <property type="match status" value="1"/>
</dbReference>
<dbReference type="GO" id="GO:0004343">
    <property type="term" value="F:glucosamine 6-phosphate N-acetyltransferase activity"/>
    <property type="evidence" value="ECO:0007669"/>
    <property type="project" value="TreeGrafter"/>
</dbReference>
<dbReference type="Pfam" id="PF00583">
    <property type="entry name" value="Acetyltransf_1"/>
    <property type="match status" value="1"/>
</dbReference>
<reference evidence="2" key="2">
    <citation type="submission" date="2021-04" db="EMBL/GenBank/DDBJ databases">
        <authorList>
            <person name="Gilroy R."/>
        </authorList>
    </citation>
    <scope>NUCLEOTIDE SEQUENCE</scope>
    <source>
        <strain evidence="2">421</strain>
    </source>
</reference>
<proteinExistence type="predicted"/>
<dbReference type="CDD" id="cd04301">
    <property type="entry name" value="NAT_SF"/>
    <property type="match status" value="1"/>
</dbReference>
<comment type="caution">
    <text evidence="2">The sequence shown here is derived from an EMBL/GenBank/DDBJ whole genome shotgun (WGS) entry which is preliminary data.</text>
</comment>
<evidence type="ECO:0000313" key="3">
    <source>
        <dbReference type="Proteomes" id="UP000824205"/>
    </source>
</evidence>
<organism evidence="2 3">
    <name type="scientific">Candidatus Eubacterium faecipullorum</name>
    <dbReference type="NCBI Taxonomy" id="2838571"/>
    <lineage>
        <taxon>Bacteria</taxon>
        <taxon>Bacillati</taxon>
        <taxon>Bacillota</taxon>
        <taxon>Clostridia</taxon>
        <taxon>Eubacteriales</taxon>
        <taxon>Eubacteriaceae</taxon>
        <taxon>Eubacterium</taxon>
    </lineage>
</organism>
<dbReference type="InterPro" id="IPR039143">
    <property type="entry name" value="GNPNAT1-like"/>
</dbReference>
<evidence type="ECO:0000259" key="1">
    <source>
        <dbReference type="PROSITE" id="PS51186"/>
    </source>
</evidence>
<dbReference type="Gene3D" id="3.40.630.30">
    <property type="match status" value="1"/>
</dbReference>
<dbReference type="InterPro" id="IPR016181">
    <property type="entry name" value="Acyl_CoA_acyltransferase"/>
</dbReference>
<protein>
    <submittedName>
        <fullName evidence="2">GNAT family N-acetyltransferase</fullName>
    </submittedName>
</protein>
<gene>
    <name evidence="2" type="ORF">IAA48_04745</name>
</gene>
<accession>A0A9D1UGN4</accession>
<dbReference type="AlphaFoldDB" id="A0A9D1UGN4"/>
<dbReference type="InterPro" id="IPR000182">
    <property type="entry name" value="GNAT_dom"/>
</dbReference>
<dbReference type="PROSITE" id="PS51186">
    <property type="entry name" value="GNAT"/>
    <property type="match status" value="1"/>
</dbReference>
<reference evidence="2" key="1">
    <citation type="journal article" date="2021" name="PeerJ">
        <title>Extensive microbial diversity within the chicken gut microbiome revealed by metagenomics and culture.</title>
        <authorList>
            <person name="Gilroy R."/>
            <person name="Ravi A."/>
            <person name="Getino M."/>
            <person name="Pursley I."/>
            <person name="Horton D.L."/>
            <person name="Alikhan N.F."/>
            <person name="Baker D."/>
            <person name="Gharbi K."/>
            <person name="Hall N."/>
            <person name="Watson M."/>
            <person name="Adriaenssens E.M."/>
            <person name="Foster-Nyarko E."/>
            <person name="Jarju S."/>
            <person name="Secka A."/>
            <person name="Antonio M."/>
            <person name="Oren A."/>
            <person name="Chaudhuri R.R."/>
            <person name="La Ragione R."/>
            <person name="Hildebrand F."/>
            <person name="Pallen M.J."/>
        </authorList>
    </citation>
    <scope>NUCLEOTIDE SEQUENCE</scope>
    <source>
        <strain evidence="2">421</strain>
    </source>
</reference>
<dbReference type="EMBL" id="DXGE01000019">
    <property type="protein sequence ID" value="HIW85785.1"/>
    <property type="molecule type" value="Genomic_DNA"/>
</dbReference>
<sequence length="144" mass="16656">MLREVNKDDFQGLSDLYTHLHGNKPIIQNEKNESIWNTILADENHHIIVAEEDGKIVSSCVCVIVPNLTHNQQPYALIENVVTDKAYRKKGFASQCLSYARQIAREQNCYKIMLLTGSKKRSTHRFYRKNGFNSIEKTGYIQRL</sequence>
<evidence type="ECO:0000313" key="2">
    <source>
        <dbReference type="EMBL" id="HIW85785.1"/>
    </source>
</evidence>
<feature type="domain" description="N-acetyltransferase" evidence="1">
    <location>
        <begin position="1"/>
        <end position="144"/>
    </location>
</feature>